<evidence type="ECO:0000313" key="3">
    <source>
        <dbReference type="Proteomes" id="UP000018144"/>
    </source>
</evidence>
<reference evidence="2 3" key="1">
    <citation type="journal article" date="2013" name="PLoS Genet.">
        <title>The genome and development-dependent transcriptomes of Pyronema confluens: a window into fungal evolution.</title>
        <authorList>
            <person name="Traeger S."/>
            <person name="Altegoer F."/>
            <person name="Freitag M."/>
            <person name="Gabaldon T."/>
            <person name="Kempken F."/>
            <person name="Kumar A."/>
            <person name="Marcet-Houben M."/>
            <person name="Poggeler S."/>
            <person name="Stajich J.E."/>
            <person name="Nowrousian M."/>
        </authorList>
    </citation>
    <scope>NUCLEOTIDE SEQUENCE [LARGE SCALE GENOMIC DNA]</scope>
    <source>
        <strain evidence="3">CBS 100304</strain>
        <tissue evidence="2">Vegetative mycelium</tissue>
    </source>
</reference>
<gene>
    <name evidence="2" type="ORF">PCON_11081</name>
</gene>
<feature type="region of interest" description="Disordered" evidence="1">
    <location>
        <begin position="1"/>
        <end position="31"/>
    </location>
</feature>
<keyword evidence="3" id="KW-1185">Reference proteome</keyword>
<organism evidence="2 3">
    <name type="scientific">Pyronema omphalodes (strain CBS 100304)</name>
    <name type="common">Pyronema confluens</name>
    <dbReference type="NCBI Taxonomy" id="1076935"/>
    <lineage>
        <taxon>Eukaryota</taxon>
        <taxon>Fungi</taxon>
        <taxon>Dikarya</taxon>
        <taxon>Ascomycota</taxon>
        <taxon>Pezizomycotina</taxon>
        <taxon>Pezizomycetes</taxon>
        <taxon>Pezizales</taxon>
        <taxon>Pyronemataceae</taxon>
        <taxon>Pyronema</taxon>
    </lineage>
</organism>
<evidence type="ECO:0000256" key="1">
    <source>
        <dbReference type="SAM" id="MobiDB-lite"/>
    </source>
</evidence>
<evidence type="ECO:0000313" key="2">
    <source>
        <dbReference type="EMBL" id="CCX31614.1"/>
    </source>
</evidence>
<protein>
    <submittedName>
        <fullName evidence="2">Uncharacterized protein</fullName>
    </submittedName>
</protein>
<sequence length="108" mass="11775">MFSLSLSRTSKPTSSPLTSSSLTSSPPTLYPLPESEATIDCHLCEYVIIGENTQFHQHMASEHSSGLCYKPKHPAHRDYVDLKGYAGIYGKVQGGLVVLECGCMGREL</sequence>
<name>U4LHK6_PYROM</name>
<dbReference type="AlphaFoldDB" id="U4LHK6"/>
<accession>U4LHK6</accession>
<dbReference type="EMBL" id="HF935622">
    <property type="protein sequence ID" value="CCX31614.1"/>
    <property type="molecule type" value="Genomic_DNA"/>
</dbReference>
<proteinExistence type="predicted"/>
<dbReference type="Proteomes" id="UP000018144">
    <property type="component" value="Unassembled WGS sequence"/>
</dbReference>